<feature type="signal peptide" evidence="4">
    <location>
        <begin position="1"/>
        <end position="20"/>
    </location>
</feature>
<gene>
    <name evidence="6" type="ORF">KME65_07010</name>
</gene>
<dbReference type="SUPFAM" id="SSF52833">
    <property type="entry name" value="Thioredoxin-like"/>
    <property type="match status" value="1"/>
</dbReference>
<dbReference type="PANTHER" id="PTHR42852">
    <property type="entry name" value="THIOL:DISULFIDE INTERCHANGE PROTEIN DSBE"/>
    <property type="match status" value="1"/>
</dbReference>
<dbReference type="Proteomes" id="UP000770889">
    <property type="component" value="Unassembled WGS sequence"/>
</dbReference>
<comment type="subcellular location">
    <subcellularLocation>
        <location evidence="1">Cell envelope</location>
    </subcellularLocation>
</comment>
<feature type="chain" id="PRO_5038141298" evidence="4">
    <location>
        <begin position="21"/>
        <end position="162"/>
    </location>
</feature>
<dbReference type="Pfam" id="PF08534">
    <property type="entry name" value="Redoxin"/>
    <property type="match status" value="1"/>
</dbReference>
<dbReference type="GO" id="GO:0015036">
    <property type="term" value="F:disulfide oxidoreductase activity"/>
    <property type="evidence" value="ECO:0007669"/>
    <property type="project" value="UniProtKB-ARBA"/>
</dbReference>
<evidence type="ECO:0000313" key="6">
    <source>
        <dbReference type="EMBL" id="MBT2988699.1"/>
    </source>
</evidence>
<keyword evidence="4" id="KW-0732">Signal</keyword>
<dbReference type="InterPro" id="IPR013766">
    <property type="entry name" value="Thioredoxin_domain"/>
</dbReference>
<dbReference type="InterPro" id="IPR036249">
    <property type="entry name" value="Thioredoxin-like_sf"/>
</dbReference>
<evidence type="ECO:0000256" key="1">
    <source>
        <dbReference type="ARBA" id="ARBA00004196"/>
    </source>
</evidence>
<keyword evidence="2" id="KW-0201">Cytochrome c-type biogenesis</keyword>
<dbReference type="InterPro" id="IPR013740">
    <property type="entry name" value="Redoxin"/>
</dbReference>
<dbReference type="CDD" id="cd02966">
    <property type="entry name" value="TlpA_like_family"/>
    <property type="match status" value="1"/>
</dbReference>
<evidence type="ECO:0000259" key="5">
    <source>
        <dbReference type="PROSITE" id="PS51352"/>
    </source>
</evidence>
<comment type="caution">
    <text evidence="6">The sequence shown here is derived from an EMBL/GenBank/DDBJ whole genome shotgun (WGS) entry which is preliminary data.</text>
</comment>
<evidence type="ECO:0000256" key="3">
    <source>
        <dbReference type="ARBA" id="ARBA00023284"/>
    </source>
</evidence>
<dbReference type="PROSITE" id="PS00194">
    <property type="entry name" value="THIOREDOXIN_1"/>
    <property type="match status" value="1"/>
</dbReference>
<organism evidence="6 7">
    <name type="scientific">Candidatus Thiodiazotropha taylori</name>
    <dbReference type="NCBI Taxonomy" id="2792791"/>
    <lineage>
        <taxon>Bacteria</taxon>
        <taxon>Pseudomonadati</taxon>
        <taxon>Pseudomonadota</taxon>
        <taxon>Gammaproteobacteria</taxon>
        <taxon>Chromatiales</taxon>
        <taxon>Sedimenticolaceae</taxon>
        <taxon>Candidatus Thiodiazotropha</taxon>
    </lineage>
</organism>
<feature type="domain" description="Thioredoxin" evidence="5">
    <location>
        <begin position="21"/>
        <end position="162"/>
    </location>
</feature>
<dbReference type="PROSITE" id="PS51352">
    <property type="entry name" value="THIOREDOXIN_2"/>
    <property type="match status" value="1"/>
</dbReference>
<dbReference type="GO" id="GO:0030313">
    <property type="term" value="C:cell envelope"/>
    <property type="evidence" value="ECO:0007669"/>
    <property type="project" value="UniProtKB-SubCell"/>
</dbReference>
<name>A0A944QUA1_9GAMM</name>
<evidence type="ECO:0000256" key="2">
    <source>
        <dbReference type="ARBA" id="ARBA00022748"/>
    </source>
</evidence>
<dbReference type="InterPro" id="IPR017937">
    <property type="entry name" value="Thioredoxin_CS"/>
</dbReference>
<accession>A0A944QUA1</accession>
<dbReference type="InterPro" id="IPR050553">
    <property type="entry name" value="Thioredoxin_ResA/DsbE_sf"/>
</dbReference>
<evidence type="ECO:0000256" key="4">
    <source>
        <dbReference type="SAM" id="SignalP"/>
    </source>
</evidence>
<reference evidence="6 7" key="1">
    <citation type="submission" date="2021-05" db="EMBL/GenBank/DDBJ databases">
        <title>Genetic and Functional Diversity in Clade A Lucinid endosymbionts from the Bahamas.</title>
        <authorList>
            <person name="Giani N.M."/>
            <person name="Engel A.S."/>
            <person name="Campbell B.J."/>
        </authorList>
    </citation>
    <scope>NUCLEOTIDE SEQUENCE [LARGE SCALE GENOMIC DNA]</scope>
    <source>
        <strain evidence="6">LUC16012Gg_MoonRockCtena</strain>
    </source>
</reference>
<dbReference type="Gene3D" id="3.40.30.10">
    <property type="entry name" value="Glutaredoxin"/>
    <property type="match status" value="1"/>
</dbReference>
<dbReference type="AlphaFoldDB" id="A0A944QUA1"/>
<dbReference type="GO" id="GO:0017004">
    <property type="term" value="P:cytochrome complex assembly"/>
    <property type="evidence" value="ECO:0007669"/>
    <property type="project" value="UniProtKB-KW"/>
</dbReference>
<evidence type="ECO:0000313" key="7">
    <source>
        <dbReference type="Proteomes" id="UP000770889"/>
    </source>
</evidence>
<sequence>MKRLFCLVFIYLFGSGALQAGNDHPPAPDFSLQGVSASVTLDEFKGKVVLLDFWASWCEPCRASFPWMNQMQTKYGSRGLQVIAINLDKDHALAEAFLNSNRAEFTIAFDPEGKVASQYGLKGMPASFLIDEQGRILKSHIGFFHSEEGAREQEIRNVLNLL</sequence>
<protein>
    <submittedName>
        <fullName evidence="6">TlpA family protein disulfide reductase</fullName>
    </submittedName>
</protein>
<dbReference type="EMBL" id="JAHHGM010000005">
    <property type="protein sequence ID" value="MBT2988699.1"/>
    <property type="molecule type" value="Genomic_DNA"/>
</dbReference>
<dbReference type="PANTHER" id="PTHR42852:SF18">
    <property type="entry name" value="CHROMOSOME UNDETERMINED SCAFFOLD_47, WHOLE GENOME SHOTGUN SEQUENCE"/>
    <property type="match status" value="1"/>
</dbReference>
<proteinExistence type="predicted"/>
<keyword evidence="3" id="KW-0676">Redox-active center</keyword>